<evidence type="ECO:0000313" key="2">
    <source>
        <dbReference type="EMBL" id="KZV49552.1"/>
    </source>
</evidence>
<keyword evidence="3" id="KW-1185">Reference proteome</keyword>
<gene>
    <name evidence="2" type="ORF">F511_16642</name>
</gene>
<feature type="region of interest" description="Disordered" evidence="1">
    <location>
        <begin position="178"/>
        <end position="207"/>
    </location>
</feature>
<evidence type="ECO:0000313" key="3">
    <source>
        <dbReference type="Proteomes" id="UP000250235"/>
    </source>
</evidence>
<feature type="compositionally biased region" description="Polar residues" evidence="1">
    <location>
        <begin position="140"/>
        <end position="166"/>
    </location>
</feature>
<dbReference type="Proteomes" id="UP000250235">
    <property type="component" value="Unassembled WGS sequence"/>
</dbReference>
<dbReference type="EMBL" id="KQ993010">
    <property type="protein sequence ID" value="KZV49552.1"/>
    <property type="molecule type" value="Genomic_DNA"/>
</dbReference>
<organism evidence="2 3">
    <name type="scientific">Dorcoceras hygrometricum</name>
    <dbReference type="NCBI Taxonomy" id="472368"/>
    <lineage>
        <taxon>Eukaryota</taxon>
        <taxon>Viridiplantae</taxon>
        <taxon>Streptophyta</taxon>
        <taxon>Embryophyta</taxon>
        <taxon>Tracheophyta</taxon>
        <taxon>Spermatophyta</taxon>
        <taxon>Magnoliopsida</taxon>
        <taxon>eudicotyledons</taxon>
        <taxon>Gunneridae</taxon>
        <taxon>Pentapetalae</taxon>
        <taxon>asterids</taxon>
        <taxon>lamiids</taxon>
        <taxon>Lamiales</taxon>
        <taxon>Gesneriaceae</taxon>
        <taxon>Didymocarpoideae</taxon>
        <taxon>Trichosporeae</taxon>
        <taxon>Loxocarpinae</taxon>
        <taxon>Dorcoceras</taxon>
    </lineage>
</organism>
<dbReference type="AlphaFoldDB" id="A0A2Z7CR66"/>
<feature type="compositionally biased region" description="Basic and acidic residues" evidence="1">
    <location>
        <begin position="183"/>
        <end position="192"/>
    </location>
</feature>
<evidence type="ECO:0000256" key="1">
    <source>
        <dbReference type="SAM" id="MobiDB-lite"/>
    </source>
</evidence>
<feature type="region of interest" description="Disordered" evidence="1">
    <location>
        <begin position="119"/>
        <end position="166"/>
    </location>
</feature>
<proteinExistence type="predicted"/>
<protein>
    <submittedName>
        <fullName evidence="2">Uncharacterized protein</fullName>
    </submittedName>
</protein>
<name>A0A2Z7CR66_9LAMI</name>
<reference evidence="2 3" key="1">
    <citation type="journal article" date="2015" name="Proc. Natl. Acad. Sci. U.S.A.">
        <title>The resurrection genome of Boea hygrometrica: A blueprint for survival of dehydration.</title>
        <authorList>
            <person name="Xiao L."/>
            <person name="Yang G."/>
            <person name="Zhang L."/>
            <person name="Yang X."/>
            <person name="Zhao S."/>
            <person name="Ji Z."/>
            <person name="Zhou Q."/>
            <person name="Hu M."/>
            <person name="Wang Y."/>
            <person name="Chen M."/>
            <person name="Xu Y."/>
            <person name="Jin H."/>
            <person name="Xiao X."/>
            <person name="Hu G."/>
            <person name="Bao F."/>
            <person name="Hu Y."/>
            <person name="Wan P."/>
            <person name="Li L."/>
            <person name="Deng X."/>
            <person name="Kuang T."/>
            <person name="Xiang C."/>
            <person name="Zhu J.K."/>
            <person name="Oliver M.J."/>
            <person name="He Y."/>
        </authorList>
    </citation>
    <scope>NUCLEOTIDE SEQUENCE [LARGE SCALE GENOMIC DNA]</scope>
    <source>
        <strain evidence="3">cv. XS01</strain>
    </source>
</reference>
<accession>A0A2Z7CR66</accession>
<sequence>MQPSRTARSVPGINWCTVSEKPVRSGLEYADRFACPDQLGAFDLIAQISTLTLPLHRSSQLAMVNSARDGQLCSRRSTQLAISNSLRLETARNLIACKQLAILLAHICYTLTGTLYPPPGAPPAGSKPRPAEKPGKPENTYRQQYTSPRGTSGSNPSTESSTNSIRKATDKYANAMEGIKATTESREPKDRNNSSTARSDQRNDNQWPRILQQISLYAKTTIATNSNDIAENYCRNWTRHPLLTRPSPLITKTKLLTAEETVSTTLNPSRLVFPLANRSCNRSHSMPKQRSLLTQTTSQRTTVATGHVTRYSLLNTNQHLLATLQQISHTADANATHS</sequence>